<dbReference type="RefSeq" id="WP_348027837.1">
    <property type="nucleotide sequence ID" value="NZ_CP129113.1"/>
</dbReference>
<sequence length="79" mass="9277">MTVLFGSVEYFQEEIATNMTKEQLRNLSFGRSLEVVYSAIEYDLLYDFVCSETMREELLVNFEKAYEKVRSSLESVSLR</sequence>
<dbReference type="EMBL" id="CP129113">
    <property type="protein sequence ID" value="WLV24622.1"/>
    <property type="molecule type" value="Genomic_DNA"/>
</dbReference>
<name>A0ABY9KY45_9BACI</name>
<organism evidence="1 2">
    <name type="scientific">Aciduricibacillus chroicocephali</name>
    <dbReference type="NCBI Taxonomy" id="3054939"/>
    <lineage>
        <taxon>Bacteria</taxon>
        <taxon>Bacillati</taxon>
        <taxon>Bacillota</taxon>
        <taxon>Bacilli</taxon>
        <taxon>Bacillales</taxon>
        <taxon>Bacillaceae</taxon>
        <taxon>Aciduricibacillus</taxon>
    </lineage>
</organism>
<accession>A0ABY9KY45</accession>
<gene>
    <name evidence="1" type="ORF">QR721_13425</name>
</gene>
<keyword evidence="2" id="KW-1185">Reference proteome</keyword>
<evidence type="ECO:0000313" key="2">
    <source>
        <dbReference type="Proteomes" id="UP001180087"/>
    </source>
</evidence>
<dbReference type="Proteomes" id="UP001180087">
    <property type="component" value="Chromosome"/>
</dbReference>
<evidence type="ECO:0000313" key="1">
    <source>
        <dbReference type="EMBL" id="WLV24622.1"/>
    </source>
</evidence>
<reference evidence="1" key="1">
    <citation type="submission" date="2023-06" db="EMBL/GenBank/DDBJ databases">
        <title>A Treasure from Seagulls: Isolation and Description of Aciduricobacillus qingdaonensis gen. nov., sp. nov., a Rare Obligately Uric Acid-utilizing Member in the Family Bacillaceae.</title>
        <authorList>
            <person name="Liu W."/>
            <person name="Wang B."/>
        </authorList>
    </citation>
    <scope>NUCLEOTIDE SEQUENCE</scope>
    <source>
        <strain evidence="1">44XB</strain>
    </source>
</reference>
<protein>
    <submittedName>
        <fullName evidence="1">Uncharacterized protein</fullName>
    </submittedName>
</protein>
<proteinExistence type="predicted"/>